<reference evidence="1" key="1">
    <citation type="submission" date="2014-11" db="EMBL/GenBank/DDBJ databases">
        <authorList>
            <person name="Amaro Gonzalez C."/>
        </authorList>
    </citation>
    <scope>NUCLEOTIDE SEQUENCE</scope>
</reference>
<dbReference type="AlphaFoldDB" id="A0A0E9X2A3"/>
<accession>A0A0E9X2A3</accession>
<protein>
    <submittedName>
        <fullName evidence="1">Uncharacterized protein</fullName>
    </submittedName>
</protein>
<dbReference type="EMBL" id="GBXM01012552">
    <property type="protein sequence ID" value="JAH96025.1"/>
    <property type="molecule type" value="Transcribed_RNA"/>
</dbReference>
<organism evidence="1">
    <name type="scientific">Anguilla anguilla</name>
    <name type="common">European freshwater eel</name>
    <name type="synonym">Muraena anguilla</name>
    <dbReference type="NCBI Taxonomy" id="7936"/>
    <lineage>
        <taxon>Eukaryota</taxon>
        <taxon>Metazoa</taxon>
        <taxon>Chordata</taxon>
        <taxon>Craniata</taxon>
        <taxon>Vertebrata</taxon>
        <taxon>Euteleostomi</taxon>
        <taxon>Actinopterygii</taxon>
        <taxon>Neopterygii</taxon>
        <taxon>Teleostei</taxon>
        <taxon>Anguilliformes</taxon>
        <taxon>Anguillidae</taxon>
        <taxon>Anguilla</taxon>
    </lineage>
</organism>
<name>A0A0E9X2A3_ANGAN</name>
<proteinExistence type="predicted"/>
<evidence type="ECO:0000313" key="1">
    <source>
        <dbReference type="EMBL" id="JAH96025.1"/>
    </source>
</evidence>
<reference evidence="1" key="2">
    <citation type="journal article" date="2015" name="Fish Shellfish Immunol.">
        <title>Early steps in the European eel (Anguilla anguilla)-Vibrio vulnificus interaction in the gills: Role of the RtxA13 toxin.</title>
        <authorList>
            <person name="Callol A."/>
            <person name="Pajuelo D."/>
            <person name="Ebbesson L."/>
            <person name="Teles M."/>
            <person name="MacKenzie S."/>
            <person name="Amaro C."/>
        </authorList>
    </citation>
    <scope>NUCLEOTIDE SEQUENCE</scope>
</reference>
<sequence length="83" mass="9020">MCPYSLPMEATSSVNVGFISRLYRLSAQKQHDRNFPVCPRISLFCPLTLQTPFTPGVKADLVNTVKLVNTAMSGGTLTFGLAV</sequence>